<dbReference type="NCBIfam" id="TIGR01414">
    <property type="entry name" value="autotrans_barl"/>
    <property type="match status" value="1"/>
</dbReference>
<dbReference type="Gene3D" id="2.160.20.20">
    <property type="match status" value="2"/>
</dbReference>
<dbReference type="Pfam" id="PF18883">
    <property type="entry name" value="AC_1"/>
    <property type="match status" value="1"/>
</dbReference>
<evidence type="ECO:0000259" key="2">
    <source>
        <dbReference type="PROSITE" id="PS51208"/>
    </source>
</evidence>
<feature type="region of interest" description="Disordered" evidence="1">
    <location>
        <begin position="712"/>
        <end position="736"/>
    </location>
</feature>
<dbReference type="Pfam" id="PF03797">
    <property type="entry name" value="Autotransporter"/>
    <property type="match status" value="1"/>
</dbReference>
<evidence type="ECO:0000313" key="4">
    <source>
        <dbReference type="Proteomes" id="UP001163624"/>
    </source>
</evidence>
<dbReference type="InterPro" id="IPR011050">
    <property type="entry name" value="Pectin_lyase_fold/virulence"/>
</dbReference>
<dbReference type="InterPro" id="IPR012332">
    <property type="entry name" value="Autotransporter_pectin_lyase_C"/>
</dbReference>
<accession>A0ABY6ZSS4</accession>
<dbReference type="InterPro" id="IPR043990">
    <property type="entry name" value="AC_1"/>
</dbReference>
<feature type="domain" description="Autotransporter" evidence="2">
    <location>
        <begin position="781"/>
        <end position="1057"/>
    </location>
</feature>
<reference evidence="3" key="1">
    <citation type="submission" date="2022-11" db="EMBL/GenBank/DDBJ databases">
        <title>Pseudomonas triclosanedens sp. nov., a triclosan degrader isolated from activated sludge.</title>
        <authorList>
            <person name="Yin Y."/>
            <person name="Lu Z."/>
        </authorList>
    </citation>
    <scope>NUCLEOTIDE SEQUENCE</scope>
    <source>
        <strain evidence="3">ZM23</strain>
    </source>
</reference>
<dbReference type="Gene3D" id="2.40.128.130">
    <property type="entry name" value="Autotransporter beta-domain"/>
    <property type="match status" value="1"/>
</dbReference>
<dbReference type="InterPro" id="IPR005546">
    <property type="entry name" value="Autotransporte_beta"/>
</dbReference>
<dbReference type="SUPFAM" id="SSF103515">
    <property type="entry name" value="Autotransporter"/>
    <property type="match status" value="1"/>
</dbReference>
<dbReference type="CDD" id="cd01344">
    <property type="entry name" value="PL2_Passenger_AT"/>
    <property type="match status" value="1"/>
</dbReference>
<dbReference type="RefSeq" id="WP_254476578.1">
    <property type="nucleotide sequence ID" value="NZ_CP113432.1"/>
</dbReference>
<dbReference type="InterPro" id="IPR036709">
    <property type="entry name" value="Autotransporte_beta_dom_sf"/>
</dbReference>
<keyword evidence="4" id="KW-1185">Reference proteome</keyword>
<evidence type="ECO:0000256" key="1">
    <source>
        <dbReference type="SAM" id="MobiDB-lite"/>
    </source>
</evidence>
<proteinExistence type="predicted"/>
<evidence type="ECO:0000313" key="3">
    <source>
        <dbReference type="EMBL" id="WAI47110.1"/>
    </source>
</evidence>
<dbReference type="EMBL" id="CP113432">
    <property type="protein sequence ID" value="WAI47110.1"/>
    <property type="molecule type" value="Genomic_DNA"/>
</dbReference>
<dbReference type="InterPro" id="IPR006315">
    <property type="entry name" value="OM_autotransptr_brl_dom"/>
</dbReference>
<dbReference type="PROSITE" id="PS51208">
    <property type="entry name" value="AUTOTRANSPORTER"/>
    <property type="match status" value="1"/>
</dbReference>
<dbReference type="SUPFAM" id="SSF51126">
    <property type="entry name" value="Pectin lyase-like"/>
    <property type="match status" value="1"/>
</dbReference>
<name>A0ABY6ZSS4_9PSED</name>
<organism evidence="3 4">
    <name type="scientific">Pseudomonas triclosanedens</name>
    <dbReference type="NCBI Taxonomy" id="2961893"/>
    <lineage>
        <taxon>Bacteria</taxon>
        <taxon>Pseudomonadati</taxon>
        <taxon>Pseudomonadota</taxon>
        <taxon>Gammaproteobacteria</taxon>
        <taxon>Pseudomonadales</taxon>
        <taxon>Pseudomonadaceae</taxon>
        <taxon>Pseudomonas</taxon>
    </lineage>
</organism>
<dbReference type="SMART" id="SM00869">
    <property type="entry name" value="Autotransporter"/>
    <property type="match status" value="1"/>
</dbReference>
<dbReference type="Proteomes" id="UP001163624">
    <property type="component" value="Chromosome"/>
</dbReference>
<gene>
    <name evidence="3" type="ORF">OU419_15105</name>
</gene>
<sequence>MRYTELATALRELSSDIRIAALRVAFRRGRNCTGPSSLFRPTPLSLAILAAIGSASASADEVPVNNYSTPFQIRAGDEKTFVGGTVISPTPPYPAQLGGTGIQVFGGTAILDPKLGLGTPIRINVNGDAIDGLYVSGGLINVNPGGTYIYAGGGDVRGIYNVGTTAQSSQFDGADLYITTDYVDSYALRTYGSMATTVLRNSTLTTLRDDSKGAEVWQGAKVELRDTAILTEGKKAYGVHVFHSGSEVRTSDGSITTQGASAHAVTVQASGKFSGTGTVVHAEGPSAMGVYVDSNGVFAADGMNIQSDHSYGVYANGGQVTLKDTEVTVVDPNTFALFINGSPPATVTGGVIQTQGNNSVAVRNQSGAVMAINGAQVRTVGQASYGVHVEGWGTINLGRDGSTGTLVSTQGTGADAVRVSPNATRFSATGATLQTTGANAQGLHLTGTAGTAAKVFELTDTTIDSAQADGIHLTGGPATLILSGSSITGGNAAINIGTNAAATADISASNTQIDGRILTQPGSTTNLSLTEDSLWKVTGDSIVTTLNNTDSTINLHPAADVAQNPTSAASYRRLQVTGNYFGSQGHIGINTYLNAGGALAAQHTDRLLIAGDASGTSYIRVTPVAGSPGGLTTLDGSLNAHEGISIVQVAGESTQRAFTLAGGYAVTHDSPYAYRLYAYGPGSVHGAADPSQSLVGNGASFWDYRLQSSFVTPDGPVDPDTPSPGDPDEEGIIPPNARPAVAPQVAAYLTAPIALQYATVTDLDSLHRRLGEVRDDRTLSRDTGPGEMFFRAYGGDFDYSTERSFKQFGYDANGDYSAVQLGGNLFKMRDDMGTWRFGAAGSVGWLNFSPDAVDGKSTSKTDIYRLSGYATYQSQQGWYVDSILSAAHYSGDVRTQARGKVLDLRGESYAASVEAGYPFALSDDFNLEPQVQVIAQRLLFDRREDADGLDVNIGSQNQVTGRFGARVTRPFNVDLGGVVTAYVGADVIHGFVDGGTVAVGDTDFRAGKYGDSLRLAVGVNGTMNDKFSVYGEVSRQEDIGSAGVESWVFNGGLRYLY</sequence>
<protein>
    <submittedName>
        <fullName evidence="3">Autotransporter outer membrane beta-barrel domain-containing protein</fullName>
    </submittedName>
</protein>